<evidence type="ECO:0000256" key="1">
    <source>
        <dbReference type="ARBA" id="ARBA00022729"/>
    </source>
</evidence>
<gene>
    <name evidence="4" type="ORF">D7V88_05105</name>
</gene>
<evidence type="ECO:0000313" key="5">
    <source>
        <dbReference type="Proteomes" id="UP000268094"/>
    </source>
</evidence>
<feature type="chain" id="PRO_5017344882" evidence="3">
    <location>
        <begin position="17"/>
        <end position="307"/>
    </location>
</feature>
<dbReference type="OrthoDB" id="9764953at2"/>
<dbReference type="GO" id="GO:0016787">
    <property type="term" value="F:hydrolase activity"/>
    <property type="evidence" value="ECO:0007669"/>
    <property type="project" value="UniProtKB-KW"/>
</dbReference>
<evidence type="ECO:0000313" key="4">
    <source>
        <dbReference type="EMBL" id="RKG92735.1"/>
    </source>
</evidence>
<dbReference type="InterPro" id="IPR029058">
    <property type="entry name" value="AB_hydrolase_fold"/>
</dbReference>
<dbReference type="InterPro" id="IPR050955">
    <property type="entry name" value="Plant_Biomass_Hydrol_Est"/>
</dbReference>
<feature type="signal peptide" evidence="3">
    <location>
        <begin position="1"/>
        <end position="16"/>
    </location>
</feature>
<reference evidence="5" key="1">
    <citation type="submission" date="2018-09" db="EMBL/GenBank/DDBJ databases">
        <authorList>
            <person name="Livingstone P.G."/>
            <person name="Whitworth D.E."/>
        </authorList>
    </citation>
    <scope>NUCLEOTIDE SEQUENCE [LARGE SCALE GENOMIC DNA]</scope>
    <source>
        <strain evidence="5">CA054A</strain>
    </source>
</reference>
<dbReference type="Pfam" id="PF10503">
    <property type="entry name" value="Esterase_PHB"/>
    <property type="match status" value="1"/>
</dbReference>
<name>A0A3A8JBA9_9BACT</name>
<protein>
    <submittedName>
        <fullName evidence="4">Phospholipase</fullName>
    </submittedName>
</protein>
<keyword evidence="2" id="KW-0378">Hydrolase</keyword>
<comment type="caution">
    <text evidence="4">The sequence shown here is derived from an EMBL/GenBank/DDBJ whole genome shotgun (WGS) entry which is preliminary data.</text>
</comment>
<proteinExistence type="predicted"/>
<keyword evidence="5" id="KW-1185">Reference proteome</keyword>
<accession>A0A3A8JBA9</accession>
<dbReference type="AlphaFoldDB" id="A0A3A8JBA9"/>
<dbReference type="PANTHER" id="PTHR43037:SF1">
    <property type="entry name" value="BLL1128 PROTEIN"/>
    <property type="match status" value="1"/>
</dbReference>
<dbReference type="SUPFAM" id="SSF53474">
    <property type="entry name" value="alpha/beta-Hydrolases"/>
    <property type="match status" value="1"/>
</dbReference>
<dbReference type="Proteomes" id="UP000268094">
    <property type="component" value="Unassembled WGS sequence"/>
</dbReference>
<keyword evidence="1 3" id="KW-0732">Signal</keyword>
<evidence type="ECO:0000256" key="3">
    <source>
        <dbReference type="SAM" id="SignalP"/>
    </source>
</evidence>
<sequence>MRRQVVALFISLCAVACGGGFEEGAPEEWGTHAAALVTPTTEDVVVARLPATTGAGYGYGEYLPPGYLTSTTRYPVVIHLNGAGEFGTSTTEADLLNVVTRSGALKNIRYTSQGKTYFGQRGVMVFTPRAATSWQPAELDAFVSFLVANYRVDTTRIYMTGLSFGGYGSWKYAYTYGSRLAALAPMASNIGAPGPTITQLLNVPVWAVHSHGDSITYLADRSWLTGVTKNYGVSQQLVVPAPSSTVTYLFPTGSSPAWTSQPGVVASGNARARFTVLPGTHHDCWTQQYNNYAFWDWLLAQQRTSTP</sequence>
<dbReference type="EMBL" id="RAVZ01000020">
    <property type="protein sequence ID" value="RKG92735.1"/>
    <property type="molecule type" value="Genomic_DNA"/>
</dbReference>
<dbReference type="PANTHER" id="PTHR43037">
    <property type="entry name" value="UNNAMED PRODUCT-RELATED"/>
    <property type="match status" value="1"/>
</dbReference>
<dbReference type="InterPro" id="IPR010126">
    <property type="entry name" value="Esterase_phb"/>
</dbReference>
<dbReference type="Gene3D" id="3.40.50.1820">
    <property type="entry name" value="alpha/beta hydrolase"/>
    <property type="match status" value="1"/>
</dbReference>
<dbReference type="RefSeq" id="WP_120539462.1">
    <property type="nucleotide sequence ID" value="NZ_RAVZ01000020.1"/>
</dbReference>
<organism evidence="4 5">
    <name type="scientific">Corallococcus terminator</name>
    <dbReference type="NCBI Taxonomy" id="2316733"/>
    <lineage>
        <taxon>Bacteria</taxon>
        <taxon>Pseudomonadati</taxon>
        <taxon>Myxococcota</taxon>
        <taxon>Myxococcia</taxon>
        <taxon>Myxococcales</taxon>
        <taxon>Cystobacterineae</taxon>
        <taxon>Myxococcaceae</taxon>
        <taxon>Corallococcus</taxon>
    </lineage>
</organism>
<dbReference type="GO" id="GO:0005576">
    <property type="term" value="C:extracellular region"/>
    <property type="evidence" value="ECO:0007669"/>
    <property type="project" value="InterPro"/>
</dbReference>
<evidence type="ECO:0000256" key="2">
    <source>
        <dbReference type="ARBA" id="ARBA00022801"/>
    </source>
</evidence>